<evidence type="ECO:0000256" key="5">
    <source>
        <dbReference type="ARBA" id="ARBA00022967"/>
    </source>
</evidence>
<dbReference type="InterPro" id="IPR003593">
    <property type="entry name" value="AAA+_ATPase"/>
</dbReference>
<dbReference type="Gene3D" id="3.40.50.300">
    <property type="entry name" value="P-loop containing nucleotide triphosphate hydrolases"/>
    <property type="match status" value="1"/>
</dbReference>
<evidence type="ECO:0000256" key="2">
    <source>
        <dbReference type="ARBA" id="ARBA00022475"/>
    </source>
</evidence>
<reference evidence="8 9" key="1">
    <citation type="submission" date="2023-03" db="EMBL/GenBank/DDBJ databases">
        <title>Novel Species.</title>
        <authorList>
            <person name="Ma S."/>
        </authorList>
    </citation>
    <scope>NUCLEOTIDE SEQUENCE [LARGE SCALE GENOMIC DNA]</scope>
    <source>
        <strain evidence="8 9">B11</strain>
    </source>
</reference>
<sequence>MSRVEARNLWKIYPGDVVGVKNLSFVCEDKEFLAVLGPSGSGKSSTLRMLAGLEEISKGELLFDGRVVNHLSPAERNVALAFESYALYYRLSVYENIAFPLRARGLKGPEVDKRVKEIAELMELTPHLKKRPGSLPGGLQQRVSLARALVRKPNVTLLDEPISHMDQQVRHEIRARIRHLHDELGLTTIYVTHDQAEAIALCDRMLIIHQGELQQIGTVEEIWNYPANKFVAYFVGEPAMNFIPALAKGTNQIVIPGETEEFLFTFEGEVDPKYVDSQVELGIRPQQIEVSRERKVANSVSGTVKILEFQGDKVVLTVSLDDQPRSEVKAVVAAQERYQEGERVWLYFPPPVIHIFVEDLPIIHREKP</sequence>
<dbReference type="InterPro" id="IPR047641">
    <property type="entry name" value="ABC_transpr_MalK/UgpC-like"/>
</dbReference>
<name>A0ABZ2YCY9_9BACT</name>
<evidence type="ECO:0000313" key="8">
    <source>
        <dbReference type="EMBL" id="WZL76876.1"/>
    </source>
</evidence>
<proteinExistence type="predicted"/>
<dbReference type="PANTHER" id="PTHR43875:SF15">
    <property type="entry name" value="TREHALOSE IMPORT ATP-BINDING PROTEIN SUGC"/>
    <property type="match status" value="1"/>
</dbReference>
<dbReference type="PANTHER" id="PTHR43875">
    <property type="entry name" value="MALTODEXTRIN IMPORT ATP-BINDING PROTEIN MSMX"/>
    <property type="match status" value="1"/>
</dbReference>
<evidence type="ECO:0000256" key="4">
    <source>
        <dbReference type="ARBA" id="ARBA00022840"/>
    </source>
</evidence>
<dbReference type="SUPFAM" id="SSF52540">
    <property type="entry name" value="P-loop containing nucleoside triphosphate hydrolases"/>
    <property type="match status" value="1"/>
</dbReference>
<keyword evidence="9" id="KW-1185">Reference proteome</keyword>
<keyword evidence="2" id="KW-1003">Cell membrane</keyword>
<dbReference type="EMBL" id="CP121689">
    <property type="protein sequence ID" value="WZL76876.1"/>
    <property type="molecule type" value="Genomic_DNA"/>
</dbReference>
<dbReference type="RefSeq" id="WP_369019040.1">
    <property type="nucleotide sequence ID" value="NZ_CP121689.1"/>
</dbReference>
<dbReference type="Gene3D" id="2.40.50.100">
    <property type="match status" value="1"/>
</dbReference>
<dbReference type="InterPro" id="IPR008995">
    <property type="entry name" value="Mo/tungstate-bd_C_term_dom"/>
</dbReference>
<dbReference type="Gene3D" id="2.40.50.140">
    <property type="entry name" value="Nucleic acid-binding proteins"/>
    <property type="match status" value="1"/>
</dbReference>
<evidence type="ECO:0000313" key="9">
    <source>
        <dbReference type="Proteomes" id="UP001461341"/>
    </source>
</evidence>
<keyword evidence="3" id="KW-0547">Nucleotide-binding</keyword>
<evidence type="ECO:0000259" key="7">
    <source>
        <dbReference type="PROSITE" id="PS50893"/>
    </source>
</evidence>
<feature type="domain" description="ABC transporter" evidence="7">
    <location>
        <begin position="4"/>
        <end position="235"/>
    </location>
</feature>
<dbReference type="GO" id="GO:0005524">
    <property type="term" value="F:ATP binding"/>
    <property type="evidence" value="ECO:0007669"/>
    <property type="project" value="UniProtKB-KW"/>
</dbReference>
<keyword evidence="4 8" id="KW-0067">ATP-binding</keyword>
<keyword evidence="5" id="KW-1278">Translocase</keyword>
<dbReference type="Proteomes" id="UP001461341">
    <property type="component" value="Chromosome"/>
</dbReference>
<dbReference type="InterPro" id="IPR013611">
    <property type="entry name" value="Transp-assoc_OB_typ2"/>
</dbReference>
<gene>
    <name evidence="8" type="ORF">QBE54_03880</name>
</gene>
<keyword evidence="6" id="KW-0472">Membrane</keyword>
<evidence type="ECO:0000256" key="6">
    <source>
        <dbReference type="ARBA" id="ARBA00023136"/>
    </source>
</evidence>
<accession>A0ABZ2YCY9</accession>
<dbReference type="InterPro" id="IPR012340">
    <property type="entry name" value="NA-bd_OB-fold"/>
</dbReference>
<organism evidence="8 9">
    <name type="scientific">Thermatribacter velox</name>
    <dbReference type="NCBI Taxonomy" id="3039681"/>
    <lineage>
        <taxon>Bacteria</taxon>
        <taxon>Pseudomonadati</taxon>
        <taxon>Atribacterota</taxon>
        <taxon>Atribacteria</taxon>
        <taxon>Atribacterales</taxon>
        <taxon>Thermatribacteraceae</taxon>
        <taxon>Thermatribacter</taxon>
    </lineage>
</organism>
<dbReference type="InterPro" id="IPR003439">
    <property type="entry name" value="ABC_transporter-like_ATP-bd"/>
</dbReference>
<dbReference type="PROSITE" id="PS50893">
    <property type="entry name" value="ABC_TRANSPORTER_2"/>
    <property type="match status" value="1"/>
</dbReference>
<evidence type="ECO:0000256" key="3">
    <source>
        <dbReference type="ARBA" id="ARBA00022741"/>
    </source>
</evidence>
<dbReference type="InterPro" id="IPR027417">
    <property type="entry name" value="P-loop_NTPase"/>
</dbReference>
<evidence type="ECO:0000256" key="1">
    <source>
        <dbReference type="ARBA" id="ARBA00022448"/>
    </source>
</evidence>
<dbReference type="Pfam" id="PF00005">
    <property type="entry name" value="ABC_tran"/>
    <property type="match status" value="1"/>
</dbReference>
<dbReference type="SUPFAM" id="SSF50331">
    <property type="entry name" value="MOP-like"/>
    <property type="match status" value="1"/>
</dbReference>
<keyword evidence="1" id="KW-0813">Transport</keyword>
<protein>
    <submittedName>
        <fullName evidence="8">ABC transporter ATP-binding protein</fullName>
    </submittedName>
</protein>
<dbReference type="Pfam" id="PF08402">
    <property type="entry name" value="TOBE_2"/>
    <property type="match status" value="1"/>
</dbReference>
<dbReference type="SMART" id="SM00382">
    <property type="entry name" value="AAA"/>
    <property type="match status" value="1"/>
</dbReference>